<evidence type="ECO:0000256" key="4">
    <source>
        <dbReference type="ARBA" id="ARBA00022806"/>
    </source>
</evidence>
<dbReference type="Pfam" id="PF18741">
    <property type="entry name" value="MTES_1575"/>
    <property type="match status" value="1"/>
</dbReference>
<keyword evidence="11" id="KW-1185">Reference proteome</keyword>
<dbReference type="InterPro" id="IPR049468">
    <property type="entry name" value="Restrct_endonuc-II-like_dom"/>
</dbReference>
<sequence>MQVVRGEGATGSDLVDRGARLFEFLARVQQIGMTSIADVADLGSVIWLAELPDHPMVRVELRSAGLPFLMVGKVRVRPVVPVPQEVRLWLVPGRVDDPDTEPTLRKSRPGNEGVENLSDHPEIVEEFDEWLPDWRGWAVQARRDLRVQRLYRDVYDCYTQLTAASETTEAVLGLGCLSWRLPEPRTVRRHVLTAPVKIEFDTDSGDLSVVLDDGAAGLTVELMDFLDNARIGAPSLLHEATDSARSDGVDPFDRPVVGSLVRRLINCVDPTATYTDDMIAVAPSAEPNAAYAPALIVRARGKRGLVRVLNSIATRIRAQGELPDGIRNLIDPDSVPVRAATPDDGAIVRDGADCFLPLQLNDVQLRILEHVDRSAHTIVQGPPGTGKTHTAAALITHLLAQGKRVLVTAQTDRALEEVRGKLREEIKPLCVAVVGTSRDAFTDLEVAVERISEAAAEHDPAYSAKVTRSAQQRITELIARRTTLKQQLVEMRESEVMNHSIFGYTGTLTDIVLRHLDESEKYGWIGEFAQPDRNRPLPVPAEEIIRWRELLLDPALRDPEVLAPDVVTAAELPHPDELARWFVRRTEATERCRSYSHVGHSEWVHRIAALAPAKRAELGELVHSLERIGTELSADRETWVAAAISAVRSGRAAEWQERAVRTAGLLPPIERSAEALGITEVQVQGENWARLVSMAESLDTHIRTKGAIDVRPDGLPKTGLMTPKVVKASKELFERVSVDGRVPTSADQLAKFLHFERAVRQLNQLDAVWYGVLEVTAGAPPATRLAWHRDRQARLHSVMNFGTQVSQTGQRLRQYGVAEPDWSDGSSVRTLFDAFDAVEAMEELRASEGPIDGLEAQLRILRAEPHATQNVSSLHDAVENADISAYRSAFARLSQLHEQRRDHGLRHELGARMSKLPRLRDEVSAAPEDPVWDRRLGDLPEAWAWAGVRGWLAERTDRQVNELFIELDRIEAGLRDVATELAVTRAWDRAVSPGRLSQTSRSDLRLYAQLVRKQGKGTGRYAARREADIKQTLARCRSAVPVWIMPIYRVVEQLDIEQDMFDVVVVDEASQAGLEAVFLQYLAPRIVVIGDDKQVSPSGVGIDQRELRGLATQYLSGDRFLASWSEPKRSLFDEATMRFSARLTLVEHRRCVPEIIGFSNMIAYEPQNVRLIPVRLYGSDRLPPIRTVHVADGVSTKSNTNEAEAEAIVDRIAACIDDPAYDGKTFGVISLLGVAQAKLIWDRILLRFQPEELARRELRCGDAADFQGAERDVIFLSMVKAAGSDTRLVAQTSEQYEQRYNVAVSRARDQLWLFHSVTLEQLRNSSDMRYRLLDYCLDQQRPHPGDLTERPERCPDDRLATPFESLFQQRVFNAIVDRGYQVSAHYEVTGYVIDMVVIGGHARVAIECEGARWDGPEQFHRDLARQRDLERCDWPFFRIRQSQFAADPEKCLEPLWELFEELGLQPIGTDVGAVVEDSGPETETDLDAAAAPRTTESEWPQQAAEKEVSATSAEFRPGTSQSVDASAGRTEDALPTATVWTIEPYSAFTELLAPPVDAGLDHVAEDLLRVVQVEGPVSGARIRAMYLRGTDGAARAATVDRVAAALRHAVDAERLLDEDPLELGDENRLTYRVPGQQLSRPRTLGARQIDQVPARELAEIMAHRAAELGWRDRAALMRGVLRDLGQRQLDDQAIAELALVLPLARTLADE</sequence>
<evidence type="ECO:0000256" key="1">
    <source>
        <dbReference type="ARBA" id="ARBA00007913"/>
    </source>
</evidence>
<evidence type="ECO:0000313" key="10">
    <source>
        <dbReference type="EMBL" id="MQY18086.1"/>
    </source>
</evidence>
<keyword evidence="4" id="KW-0347">Helicase</keyword>
<dbReference type="InterPro" id="IPR011335">
    <property type="entry name" value="Restrct_endonuc-II-like"/>
</dbReference>
<dbReference type="SUPFAM" id="SSF52980">
    <property type="entry name" value="Restriction endonuclease-like"/>
    <property type="match status" value="1"/>
</dbReference>
<feature type="region of interest" description="Disordered" evidence="6">
    <location>
        <begin position="1474"/>
        <end position="1530"/>
    </location>
</feature>
<evidence type="ECO:0008006" key="12">
    <source>
        <dbReference type="Google" id="ProtNLM"/>
    </source>
</evidence>
<comment type="similarity">
    <text evidence="1">Belongs to the DNA2/NAM7 helicase family.</text>
</comment>
<name>A0A7K0CX64_9NOCA</name>
<gene>
    <name evidence="10" type="ORF">NRB20_11550</name>
</gene>
<dbReference type="InterPro" id="IPR041677">
    <property type="entry name" value="DNA2/NAM7_AAA_11"/>
</dbReference>
<dbReference type="InterPro" id="IPR041679">
    <property type="entry name" value="DNA2/NAM7-like_C"/>
</dbReference>
<dbReference type="OrthoDB" id="9757917at2"/>
<dbReference type="Gene3D" id="3.40.50.300">
    <property type="entry name" value="P-loop containing nucleotide triphosphate hydrolases"/>
    <property type="match status" value="3"/>
</dbReference>
<dbReference type="Pfam" id="PF13087">
    <property type="entry name" value="AAA_12"/>
    <property type="match status" value="1"/>
</dbReference>
<organism evidence="10 11">
    <name type="scientific">Nocardia macrotermitis</name>
    <dbReference type="NCBI Taxonomy" id="2585198"/>
    <lineage>
        <taxon>Bacteria</taxon>
        <taxon>Bacillati</taxon>
        <taxon>Actinomycetota</taxon>
        <taxon>Actinomycetes</taxon>
        <taxon>Mycobacteriales</taxon>
        <taxon>Nocardiaceae</taxon>
        <taxon>Nocardia</taxon>
    </lineage>
</organism>
<protein>
    <recommendedName>
        <fullName evidence="12">AAA domain-containing protein</fullName>
    </recommendedName>
</protein>
<evidence type="ECO:0000313" key="11">
    <source>
        <dbReference type="Proteomes" id="UP000438448"/>
    </source>
</evidence>
<dbReference type="InterPro" id="IPR050534">
    <property type="entry name" value="Coronavir_polyprotein_1ab"/>
</dbReference>
<dbReference type="PANTHER" id="PTHR43788">
    <property type="entry name" value="DNA2/NAM7 HELICASE FAMILY MEMBER"/>
    <property type="match status" value="1"/>
</dbReference>
<evidence type="ECO:0000256" key="3">
    <source>
        <dbReference type="ARBA" id="ARBA00022801"/>
    </source>
</evidence>
<evidence type="ECO:0000259" key="8">
    <source>
        <dbReference type="Pfam" id="PF13087"/>
    </source>
</evidence>
<dbReference type="RefSeq" id="WP_153408127.1">
    <property type="nucleotide sequence ID" value="NZ_WEGK01000002.1"/>
</dbReference>
<keyword evidence="3" id="KW-0378">Hydrolase</keyword>
<dbReference type="CDD" id="cd18808">
    <property type="entry name" value="SF1_C_Upf1"/>
    <property type="match status" value="1"/>
</dbReference>
<dbReference type="GO" id="GO:0043139">
    <property type="term" value="F:5'-3' DNA helicase activity"/>
    <property type="evidence" value="ECO:0007669"/>
    <property type="project" value="TreeGrafter"/>
</dbReference>
<accession>A0A7K0CX64</accession>
<dbReference type="GO" id="GO:0005524">
    <property type="term" value="F:ATP binding"/>
    <property type="evidence" value="ECO:0007669"/>
    <property type="project" value="UniProtKB-KW"/>
</dbReference>
<evidence type="ECO:0000256" key="2">
    <source>
        <dbReference type="ARBA" id="ARBA00022741"/>
    </source>
</evidence>
<dbReference type="EMBL" id="WEGK01000002">
    <property type="protein sequence ID" value="MQY18086.1"/>
    <property type="molecule type" value="Genomic_DNA"/>
</dbReference>
<evidence type="ECO:0000256" key="6">
    <source>
        <dbReference type="SAM" id="MobiDB-lite"/>
    </source>
</evidence>
<dbReference type="Gene3D" id="3.40.960.10">
    <property type="entry name" value="VSR Endonuclease"/>
    <property type="match status" value="1"/>
</dbReference>
<dbReference type="GO" id="GO:0016787">
    <property type="term" value="F:hydrolase activity"/>
    <property type="evidence" value="ECO:0007669"/>
    <property type="project" value="UniProtKB-KW"/>
</dbReference>
<feature type="domain" description="DNA2/NAM7 helicase-like C-terminal" evidence="8">
    <location>
        <begin position="1128"/>
        <end position="1314"/>
    </location>
</feature>
<reference evidence="10 11" key="1">
    <citation type="submission" date="2019-10" db="EMBL/GenBank/DDBJ databases">
        <title>Nocardia macrotermitis sp. nov. and Nocardia aurantia sp. nov., isolated from the gut of fungus growing-termite Macrotermes natalensis.</title>
        <authorList>
            <person name="Benndorf R."/>
            <person name="Schwitalla J."/>
            <person name="Martin K."/>
            <person name="De Beer W."/>
            <person name="Kaster A.-K."/>
            <person name="Vollmers J."/>
            <person name="Poulsen M."/>
            <person name="Beemelmanns C."/>
        </authorList>
    </citation>
    <scope>NUCLEOTIDE SEQUENCE [LARGE SCALE GENOMIC DNA]</scope>
    <source>
        <strain evidence="10 11">RB20</strain>
    </source>
</reference>
<feature type="domain" description="Restriction endonuclease type II-like" evidence="9">
    <location>
        <begin position="1367"/>
        <end position="1457"/>
    </location>
</feature>
<keyword evidence="5" id="KW-0067">ATP-binding</keyword>
<dbReference type="SUPFAM" id="SSF52540">
    <property type="entry name" value="P-loop containing nucleoside triphosphate hydrolases"/>
    <property type="match status" value="1"/>
</dbReference>
<dbReference type="InterPro" id="IPR027417">
    <property type="entry name" value="P-loop_NTPase"/>
</dbReference>
<evidence type="ECO:0000259" key="7">
    <source>
        <dbReference type="Pfam" id="PF13086"/>
    </source>
</evidence>
<feature type="domain" description="DNA2/NAM7 helicase helicase" evidence="7">
    <location>
        <begin position="359"/>
        <end position="481"/>
    </location>
</feature>
<dbReference type="InterPro" id="IPR047187">
    <property type="entry name" value="SF1_C_Upf1"/>
</dbReference>
<dbReference type="PANTHER" id="PTHR43788:SF8">
    <property type="entry name" value="DNA-BINDING PROTEIN SMUBP-2"/>
    <property type="match status" value="1"/>
</dbReference>
<dbReference type="Pfam" id="PF13086">
    <property type="entry name" value="AAA_11"/>
    <property type="match status" value="1"/>
</dbReference>
<proteinExistence type="inferred from homology"/>
<dbReference type="Proteomes" id="UP000438448">
    <property type="component" value="Unassembled WGS sequence"/>
</dbReference>
<evidence type="ECO:0000256" key="5">
    <source>
        <dbReference type="ARBA" id="ARBA00022840"/>
    </source>
</evidence>
<comment type="caution">
    <text evidence="10">The sequence shown here is derived from an EMBL/GenBank/DDBJ whole genome shotgun (WGS) entry which is preliminary data.</text>
</comment>
<evidence type="ECO:0000259" key="9">
    <source>
        <dbReference type="Pfam" id="PF18741"/>
    </source>
</evidence>
<keyword evidence="2" id="KW-0547">Nucleotide-binding</keyword>